<name>A0ABQ2H0M9_9PSED</name>
<proteinExistence type="predicted"/>
<organism evidence="1 2">
    <name type="scientific">Pseudomonas asuensis</name>
    <dbReference type="NCBI Taxonomy" id="1825787"/>
    <lineage>
        <taxon>Bacteria</taxon>
        <taxon>Pseudomonadati</taxon>
        <taxon>Pseudomonadota</taxon>
        <taxon>Gammaproteobacteria</taxon>
        <taxon>Pseudomonadales</taxon>
        <taxon>Pseudomonadaceae</taxon>
        <taxon>Pseudomonas</taxon>
    </lineage>
</organism>
<keyword evidence="2" id="KW-1185">Reference proteome</keyword>
<dbReference type="EMBL" id="BMNW01000009">
    <property type="protein sequence ID" value="GGM23830.1"/>
    <property type="molecule type" value="Genomic_DNA"/>
</dbReference>
<accession>A0ABQ2H0M9</accession>
<dbReference type="Proteomes" id="UP000616499">
    <property type="component" value="Unassembled WGS sequence"/>
</dbReference>
<evidence type="ECO:0000313" key="1">
    <source>
        <dbReference type="EMBL" id="GGM23830.1"/>
    </source>
</evidence>
<comment type="caution">
    <text evidence="1">The sequence shown here is derived from an EMBL/GenBank/DDBJ whole genome shotgun (WGS) entry which is preliminary data.</text>
</comment>
<reference evidence="2" key="1">
    <citation type="journal article" date="2019" name="Int. J. Syst. Evol. Microbiol.">
        <title>The Global Catalogue of Microorganisms (GCM) 10K type strain sequencing project: providing services to taxonomists for standard genome sequencing and annotation.</title>
        <authorList>
            <consortium name="The Broad Institute Genomics Platform"/>
            <consortium name="The Broad Institute Genome Sequencing Center for Infectious Disease"/>
            <person name="Wu L."/>
            <person name="Ma J."/>
        </authorList>
    </citation>
    <scope>NUCLEOTIDE SEQUENCE [LARGE SCALE GENOMIC DNA]</scope>
    <source>
        <strain evidence="2">JCM 13501</strain>
    </source>
</reference>
<gene>
    <name evidence="1" type="ORF">GCM10009425_38380</name>
</gene>
<protein>
    <submittedName>
        <fullName evidence="1">Uncharacterized protein</fullName>
    </submittedName>
</protein>
<sequence length="107" mass="11804">MARPVMHLPTRDFFQFRTSRLSPTSYASVDSAAISFDSKTETFNMAEGLDRKIAEAACQSLNAGTGLDFASLDAWRIGDFEFICIPGQNRAEKSKYNITLKGDDASL</sequence>
<evidence type="ECO:0000313" key="2">
    <source>
        <dbReference type="Proteomes" id="UP000616499"/>
    </source>
</evidence>